<dbReference type="AlphaFoldDB" id="A0A7M5WX89"/>
<accession>A0A7M5WX89</accession>
<proteinExistence type="inferred from homology"/>
<name>A0A7M5WX89_9CNID</name>
<dbReference type="Pfam" id="PF01709">
    <property type="entry name" value="Transcrip_reg"/>
    <property type="match status" value="1"/>
</dbReference>
<dbReference type="InterPro" id="IPR026564">
    <property type="entry name" value="Transcrip_reg_TACO1-like_dom3"/>
</dbReference>
<sequence length="329" mass="37409">LSFRLKNTKEKKHSMVLLKILKPIQTPLLWRNLQIQNGTLAVVTTCLLCQQQKRYAGHSKWANIKFKKMHKDNARAKVFGQLSREIIQAVKEKGADPVYNAKLEGLVLKARSSSMPKERIENSIKNALRSSDEKATQSLFQARGPMKCGLMIDVLAPNVIRTKNEIKTILKKNDATFISDGSVAFMFDHKGVVTIKDKLSKPKDGRDDVEVVTDENAIDQAEEIAIEVGAEDVHFTYNEQLDQRVIQFLCQPLEIQTIRKEMEENHQPLEILSTDVQYLAKSLVDLDEHNMTQADRLIELLTNHPDVLNVYDNIIGYPSSTIKIDQIFT</sequence>
<dbReference type="Pfam" id="PF20772">
    <property type="entry name" value="TACO1_YebC_N"/>
    <property type="match status" value="1"/>
</dbReference>
<feature type="domain" description="TACO1/YebC-like second and third" evidence="3">
    <location>
        <begin position="139"/>
        <end position="314"/>
    </location>
</feature>
<dbReference type="InterPro" id="IPR029072">
    <property type="entry name" value="YebC-like"/>
</dbReference>
<dbReference type="EnsemblMetazoa" id="CLYHEMT014202.1">
    <property type="protein sequence ID" value="CLYHEMP014202.1"/>
    <property type="gene ID" value="CLYHEMG014202"/>
</dbReference>
<dbReference type="InterPro" id="IPR048300">
    <property type="entry name" value="TACO1_YebC-like_2nd/3rd_dom"/>
</dbReference>
<dbReference type="Proteomes" id="UP000594262">
    <property type="component" value="Unplaced"/>
</dbReference>
<dbReference type="PANTHER" id="PTHR12532:SF0">
    <property type="entry name" value="TRANSLATIONAL ACTIVATOR OF CYTOCHROME C OXIDASE 1"/>
    <property type="match status" value="1"/>
</dbReference>
<dbReference type="InterPro" id="IPR017856">
    <property type="entry name" value="Integrase-like_N"/>
</dbReference>
<evidence type="ECO:0000313" key="5">
    <source>
        <dbReference type="EnsemblMetazoa" id="CLYHEMP014202.1"/>
    </source>
</evidence>
<dbReference type="Gene3D" id="1.10.10.200">
    <property type="match status" value="1"/>
</dbReference>
<evidence type="ECO:0000259" key="4">
    <source>
        <dbReference type="Pfam" id="PF20772"/>
    </source>
</evidence>
<feature type="domain" description="TACO1/YebC-like N-terminal" evidence="4">
    <location>
        <begin position="59"/>
        <end position="127"/>
    </location>
</feature>
<organism evidence="5 6">
    <name type="scientific">Clytia hemisphaerica</name>
    <dbReference type="NCBI Taxonomy" id="252671"/>
    <lineage>
        <taxon>Eukaryota</taxon>
        <taxon>Metazoa</taxon>
        <taxon>Cnidaria</taxon>
        <taxon>Hydrozoa</taxon>
        <taxon>Hydroidolina</taxon>
        <taxon>Leptothecata</taxon>
        <taxon>Obeliida</taxon>
        <taxon>Clytiidae</taxon>
        <taxon>Clytia</taxon>
    </lineage>
</organism>
<dbReference type="HAMAP" id="MF_00693">
    <property type="entry name" value="Transcrip_reg_TACO1"/>
    <property type="match status" value="1"/>
</dbReference>
<evidence type="ECO:0000256" key="1">
    <source>
        <dbReference type="ARBA" id="ARBA00004173"/>
    </source>
</evidence>
<evidence type="ECO:0000313" key="6">
    <source>
        <dbReference type="Proteomes" id="UP000594262"/>
    </source>
</evidence>
<dbReference type="OrthoDB" id="2017544at2759"/>
<dbReference type="InterPro" id="IPR002876">
    <property type="entry name" value="Transcrip_reg_TACO1-like"/>
</dbReference>
<dbReference type="Gene3D" id="3.30.70.980">
    <property type="match status" value="2"/>
</dbReference>
<reference evidence="5" key="1">
    <citation type="submission" date="2021-01" db="UniProtKB">
        <authorList>
            <consortium name="EnsemblMetazoa"/>
        </authorList>
    </citation>
    <scope>IDENTIFICATION</scope>
</reference>
<protein>
    <submittedName>
        <fullName evidence="5">Uncharacterized protein</fullName>
    </submittedName>
</protein>
<dbReference type="GO" id="GO:0005739">
    <property type="term" value="C:mitochondrion"/>
    <property type="evidence" value="ECO:0007669"/>
    <property type="project" value="UniProtKB-SubCell"/>
</dbReference>
<comment type="similarity">
    <text evidence="2">Belongs to the TACO1 family.</text>
</comment>
<dbReference type="SUPFAM" id="SSF75625">
    <property type="entry name" value="YebC-like"/>
    <property type="match status" value="1"/>
</dbReference>
<evidence type="ECO:0000256" key="2">
    <source>
        <dbReference type="ARBA" id="ARBA00008724"/>
    </source>
</evidence>
<dbReference type="InterPro" id="IPR049083">
    <property type="entry name" value="TACO1_YebC_N"/>
</dbReference>
<keyword evidence="6" id="KW-1185">Reference proteome</keyword>
<comment type="subcellular location">
    <subcellularLocation>
        <location evidence="1">Mitochondrion</location>
    </subcellularLocation>
</comment>
<evidence type="ECO:0000259" key="3">
    <source>
        <dbReference type="Pfam" id="PF01709"/>
    </source>
</evidence>
<dbReference type="PANTHER" id="PTHR12532">
    <property type="entry name" value="TRANSLATIONAL ACTIVATOR OF CYTOCHROME C OXIDASE 1"/>
    <property type="match status" value="1"/>
</dbReference>
<dbReference type="FunFam" id="1.10.10.200:FF:000002">
    <property type="entry name" value="Probable transcriptional regulatory protein CLM62_37755"/>
    <property type="match status" value="1"/>
</dbReference>